<protein>
    <recommendedName>
        <fullName evidence="2">sulfate adenylyltransferase</fullName>
        <ecNumber evidence="2">2.7.7.4</ecNumber>
    </recommendedName>
    <alternativeName>
        <fullName evidence="9">ATP-sulfurylase</fullName>
    </alternativeName>
    <alternativeName>
        <fullName evidence="7">Sulfate adenylate transferase</fullName>
    </alternativeName>
</protein>
<dbReference type="GO" id="GO:0005524">
    <property type="term" value="F:ATP binding"/>
    <property type="evidence" value="ECO:0007669"/>
    <property type="project" value="UniProtKB-KW"/>
</dbReference>
<feature type="domain" description="Cyclic nucleotide-binding" evidence="11">
    <location>
        <begin position="1426"/>
        <end position="1525"/>
    </location>
</feature>
<dbReference type="EC" id="2.7.7.4" evidence="2"/>
<evidence type="ECO:0000256" key="3">
    <source>
        <dbReference type="ARBA" id="ARBA00022679"/>
    </source>
</evidence>
<feature type="region of interest" description="Disordered" evidence="10">
    <location>
        <begin position="924"/>
        <end position="946"/>
    </location>
</feature>
<evidence type="ECO:0000259" key="11">
    <source>
        <dbReference type="PROSITE" id="PS50042"/>
    </source>
</evidence>
<dbReference type="Gene3D" id="2.60.120.10">
    <property type="entry name" value="Jelly Rolls"/>
    <property type="match status" value="3"/>
</dbReference>
<sequence length="1583" mass="174195">MDLAGTGVVGALRKVFSYMRPPTELSKIDRITAAAAHLWWRTHDLDDAQPYVAGMQEADEALEWTLFSEARHAELRSTQAGSFITIAVEVLPAQPFGSQPVEQHADLVEPRCATNTPKNPSLQQAALAQDATCDLNLADAAAAKLVAGATATLELSQRQACDVSLLINGGFSPLTGFMKQADYNSVVEGMRLTSGHLFGLPVILDVPDESLRGKTALLTYQGAKLAVFEAEEVWKPDKVKEAKASYGTTSTEHPSVAELFADLGKFYAGGKLHGLGAGFETVWGKGFRTPKEVRASLPAGKQVVAFQNRNPVHKAHFELLVHANKDVENSIVLVHPTCGPTQPGDIDGPTRIKTYEVLQEEPEYKKWAGESFRWSYLPYSMKMAGPREAIQHMIIRKNFGATHFIIGRDMAGTKSTLTSEDFYGAYEAQDMGKKHSEELSVKVVDYPNMVYVGQEHGNERGYATDVEAKAKGVKINKLSGTEFRKRLRSGEEIPEWFAFPKVVKVLREGGDKIFLWSFRVLLIYFVQQPAEAPNGADGQEQRQNSSWLAGQEGEVCGARLRSILHSVEGLARLLFSTVLLCWNIRRVLPDSEGGNNTRLSFQEWLEVNSRIEADGTTPSVAVQKCIYNTLLQDECIELLPDASVKKTAMPEFQEAPEDTSSALRAAGQVAGETLSGWASIPPGGLERFDVPMPHGHQGGLSGAKLSHCVLSETSSSFLDRGHKNGINLLQPEVTASSGEAVWMSLKYAFWLFFSTSPDDPAPYVFIRLQDTVLRETNLRDKSLVLAGRMKKSADDDVAGPFGDSAREPLRLCFLLADGRFQLFEALWLELQLTSEEAFTALVRCELSGFCRCLFGSYAWRQQSEGELSPWHEAKVQGKMRRTSQRTLEDHTSEPQSPTTLQSCGATRMGNGAASAAKAKALAGASSDPSKGVSSASTSSQAEVPAAADHPVEVGHIGNVATFPSEASGTSVDGPATMRRREKRSRISAVPEQAGQSTELSEALKTPVLGRRASQTVKPEMLDPQLEEFLTKAFQKHFLLKSVPEVECKALSLSMKVKHAVPEEVVVRQGEIVESVYFIRYGSFQMMQDNACLSNVLGPGDSFGELALLYSIPSSTTIVATENGELWKMERQRFLECKEQLSSSQIEKAMEFFQACQDFRYLKEDDQKSLAAVCTSKTFEDGSIVLQDEEVGECMLIVISGQVAAAESTADAFDRVSYGKPGSVIGSVGVLYHKQQAKSFAKGPVECLCLNKAALSGFSPSVLDVLRRAAFKAILHSLPRNPLDPEPWRILSEQQVNLLISRTEDGTFEPGEIIFAPQDGAQLIVVISGQVAIMKGLAKTREEDELVFAAEDVDILQQSDKVIEAGHCYGKQPEFLEGVSMSTFGIAVGKVRLHRILHSNVQELLGDSLMEVMRCAEIKRVLSDIFLFKNLNEEQIDRTVRELEQQIFAAGEIIVQQDDPARHFYLIQRGTVVVRKDGKVLRTLGRWDYFGERGLLLQERRSATCQALDECICLVLDADEFFQIVGHFKDELERRMQLQDLNLSISDLQCTAVVGRGTFGVVRLVTPKGKKALSDIVVEQRAYK</sequence>
<evidence type="ECO:0000256" key="6">
    <source>
        <dbReference type="ARBA" id="ARBA00022840"/>
    </source>
</evidence>
<keyword evidence="5" id="KW-0547">Nucleotide-binding</keyword>
<dbReference type="Pfam" id="PF14306">
    <property type="entry name" value="PUA_2"/>
    <property type="match status" value="1"/>
</dbReference>
<dbReference type="Gene3D" id="3.40.50.620">
    <property type="entry name" value="HUPs"/>
    <property type="match status" value="1"/>
</dbReference>
<dbReference type="InterPro" id="IPR025980">
    <property type="entry name" value="ATP-Sase_PUA-like_dom"/>
</dbReference>
<dbReference type="Pfam" id="PF00027">
    <property type="entry name" value="cNMP_binding"/>
    <property type="match status" value="3"/>
</dbReference>
<dbReference type="InterPro" id="IPR002650">
    <property type="entry name" value="Sulphate_adenylyltransferase"/>
</dbReference>
<evidence type="ECO:0000256" key="2">
    <source>
        <dbReference type="ARBA" id="ARBA00012391"/>
    </source>
</evidence>
<dbReference type="InterPro" id="IPR024951">
    <property type="entry name" value="Sulfurylase_cat_dom"/>
</dbReference>
<dbReference type="InterPro" id="IPR015947">
    <property type="entry name" value="PUA-like_sf"/>
</dbReference>
<comment type="caution">
    <text evidence="12">The sequence shown here is derived from an EMBL/GenBank/DDBJ whole genome shotgun (WGS) entry which is preliminary data.</text>
</comment>
<dbReference type="SUPFAM" id="SSF88697">
    <property type="entry name" value="PUA domain-like"/>
    <property type="match status" value="1"/>
</dbReference>
<evidence type="ECO:0000256" key="7">
    <source>
        <dbReference type="ARBA" id="ARBA00031812"/>
    </source>
</evidence>
<evidence type="ECO:0000256" key="9">
    <source>
        <dbReference type="ARBA" id="ARBA00041598"/>
    </source>
</evidence>
<comment type="similarity">
    <text evidence="8">Belongs to the sulfate adenylyltransferase family.</text>
</comment>
<evidence type="ECO:0000256" key="5">
    <source>
        <dbReference type="ARBA" id="ARBA00022741"/>
    </source>
</evidence>
<feature type="region of interest" description="Disordered" evidence="10">
    <location>
        <begin position="958"/>
        <end position="1000"/>
    </location>
</feature>
<dbReference type="CDD" id="cd00038">
    <property type="entry name" value="CAP_ED"/>
    <property type="match status" value="3"/>
</dbReference>
<dbReference type="PANTHER" id="PTHR43509:SF1">
    <property type="entry name" value="SULFATE ADENYLYLTRANSFERASE"/>
    <property type="match status" value="1"/>
</dbReference>
<feature type="domain" description="Cyclic nucleotide-binding" evidence="11">
    <location>
        <begin position="1157"/>
        <end position="1254"/>
    </location>
</feature>
<feature type="region of interest" description="Disordered" evidence="10">
    <location>
        <begin position="870"/>
        <end position="908"/>
    </location>
</feature>
<dbReference type="PANTHER" id="PTHR43509">
    <property type="match status" value="1"/>
</dbReference>
<organism evidence="12 13">
    <name type="scientific">Symbiodinium necroappetens</name>
    <dbReference type="NCBI Taxonomy" id="1628268"/>
    <lineage>
        <taxon>Eukaryota</taxon>
        <taxon>Sar</taxon>
        <taxon>Alveolata</taxon>
        <taxon>Dinophyceae</taxon>
        <taxon>Suessiales</taxon>
        <taxon>Symbiodiniaceae</taxon>
        <taxon>Symbiodinium</taxon>
    </lineage>
</organism>
<dbReference type="InterPro" id="IPR018490">
    <property type="entry name" value="cNMP-bd_dom_sf"/>
</dbReference>
<evidence type="ECO:0000256" key="1">
    <source>
        <dbReference type="ARBA" id="ARBA00005048"/>
    </source>
</evidence>
<dbReference type="InterPro" id="IPR014729">
    <property type="entry name" value="Rossmann-like_a/b/a_fold"/>
</dbReference>
<dbReference type="NCBIfam" id="TIGR00339">
    <property type="entry name" value="sopT"/>
    <property type="match status" value="1"/>
</dbReference>
<keyword evidence="13" id="KW-1185">Reference proteome</keyword>
<accession>A0A812XHC6</accession>
<proteinExistence type="inferred from homology"/>
<evidence type="ECO:0000313" key="12">
    <source>
        <dbReference type="EMBL" id="CAE7728435.1"/>
    </source>
</evidence>
<feature type="compositionally biased region" description="Polar residues" evidence="10">
    <location>
        <begin position="927"/>
        <end position="941"/>
    </location>
</feature>
<dbReference type="InterPro" id="IPR014710">
    <property type="entry name" value="RmlC-like_jellyroll"/>
</dbReference>
<dbReference type="OrthoDB" id="412766at2759"/>
<feature type="domain" description="Cyclic nucleotide-binding" evidence="11">
    <location>
        <begin position="1038"/>
        <end position="1133"/>
    </location>
</feature>
<dbReference type="SUPFAM" id="SSF51206">
    <property type="entry name" value="cAMP-binding domain-like"/>
    <property type="match status" value="4"/>
</dbReference>
<evidence type="ECO:0000256" key="10">
    <source>
        <dbReference type="SAM" id="MobiDB-lite"/>
    </source>
</evidence>
<dbReference type="Pfam" id="PF01747">
    <property type="entry name" value="ATP-sulfurylase"/>
    <property type="match status" value="1"/>
</dbReference>
<reference evidence="12" key="1">
    <citation type="submission" date="2021-02" db="EMBL/GenBank/DDBJ databases">
        <authorList>
            <person name="Dougan E. K."/>
            <person name="Rhodes N."/>
            <person name="Thang M."/>
            <person name="Chan C."/>
        </authorList>
    </citation>
    <scope>NUCLEOTIDE SEQUENCE</scope>
</reference>
<comment type="pathway">
    <text evidence="1">Sulfur metabolism; hydrogen sulfide biosynthesis; sulfite from sulfate: step 1/3.</text>
</comment>
<keyword evidence="4" id="KW-0548">Nucleotidyltransferase</keyword>
<dbReference type="GO" id="GO:0004781">
    <property type="term" value="F:sulfate adenylyltransferase (ATP) activity"/>
    <property type="evidence" value="ECO:0007669"/>
    <property type="project" value="UniProtKB-EC"/>
</dbReference>
<dbReference type="PROSITE" id="PS50042">
    <property type="entry name" value="CNMP_BINDING_3"/>
    <property type="match status" value="3"/>
</dbReference>
<evidence type="ECO:0000256" key="4">
    <source>
        <dbReference type="ARBA" id="ARBA00022695"/>
    </source>
</evidence>
<keyword evidence="3" id="KW-0808">Transferase</keyword>
<evidence type="ECO:0000256" key="8">
    <source>
        <dbReference type="ARBA" id="ARBA00037980"/>
    </source>
</evidence>
<dbReference type="EMBL" id="CAJNJA010037075">
    <property type="protein sequence ID" value="CAE7728435.1"/>
    <property type="molecule type" value="Genomic_DNA"/>
</dbReference>
<keyword evidence="6" id="KW-0067">ATP-binding</keyword>
<dbReference type="Proteomes" id="UP000601435">
    <property type="component" value="Unassembled WGS sequence"/>
</dbReference>
<dbReference type="Gene3D" id="3.10.400.10">
    <property type="entry name" value="Sulfate adenylyltransferase"/>
    <property type="match status" value="1"/>
</dbReference>
<dbReference type="SMART" id="SM00100">
    <property type="entry name" value="cNMP"/>
    <property type="match status" value="3"/>
</dbReference>
<name>A0A812XHC6_9DINO</name>
<feature type="compositionally biased region" description="Polar residues" evidence="10">
    <location>
        <begin position="893"/>
        <end position="904"/>
    </location>
</feature>
<dbReference type="InterPro" id="IPR000595">
    <property type="entry name" value="cNMP-bd_dom"/>
</dbReference>
<gene>
    <name evidence="12" type="primary">MET3</name>
    <name evidence="12" type="ORF">SNEC2469_LOCUS21044</name>
</gene>
<dbReference type="SUPFAM" id="SSF52374">
    <property type="entry name" value="Nucleotidylyl transferase"/>
    <property type="match status" value="1"/>
</dbReference>
<evidence type="ECO:0000313" key="13">
    <source>
        <dbReference type="Proteomes" id="UP000601435"/>
    </source>
</evidence>
<dbReference type="GO" id="GO:0000103">
    <property type="term" value="P:sulfate assimilation"/>
    <property type="evidence" value="ECO:0007669"/>
    <property type="project" value="InterPro"/>
</dbReference>